<name>A1T544_MYCVP</name>
<dbReference type="Proteomes" id="UP000009159">
    <property type="component" value="Chromosome"/>
</dbReference>
<dbReference type="EMBL" id="CP000511">
    <property type="protein sequence ID" value="ABM12294.1"/>
    <property type="molecule type" value="Genomic_DNA"/>
</dbReference>
<proteinExistence type="predicted"/>
<reference evidence="1" key="1">
    <citation type="submission" date="2006-12" db="EMBL/GenBank/DDBJ databases">
        <title>Complete sequence of Mycobacterium vanbaalenii PYR-1.</title>
        <authorList>
            <consortium name="US DOE Joint Genome Institute"/>
            <person name="Copeland A."/>
            <person name="Lucas S."/>
            <person name="Lapidus A."/>
            <person name="Barry K."/>
            <person name="Detter J.C."/>
            <person name="Glavina del Rio T."/>
            <person name="Hammon N."/>
            <person name="Israni S."/>
            <person name="Dalin E."/>
            <person name="Tice H."/>
            <person name="Pitluck S."/>
            <person name="Singan V."/>
            <person name="Schmutz J."/>
            <person name="Larimer F."/>
            <person name="Land M."/>
            <person name="Hauser L."/>
            <person name="Kyrpides N."/>
            <person name="Anderson I.J."/>
            <person name="Miller C."/>
            <person name="Richardson P."/>
        </authorList>
    </citation>
    <scope>NUCLEOTIDE SEQUENCE [LARGE SCALE GENOMIC DNA]</scope>
    <source>
        <strain evidence="1">PYR-1</strain>
    </source>
</reference>
<keyword evidence="2" id="KW-1185">Reference proteome</keyword>
<accession>A1T544</accession>
<dbReference type="RefSeq" id="WP_011778720.1">
    <property type="nucleotide sequence ID" value="NC_008726.1"/>
</dbReference>
<dbReference type="AlphaFoldDB" id="A1T544"/>
<dbReference type="HOGENOM" id="CLU_2012791_0_0_11"/>
<evidence type="ECO:0000313" key="2">
    <source>
        <dbReference type="Proteomes" id="UP000009159"/>
    </source>
</evidence>
<gene>
    <name evidence="1" type="ordered locus">Mvan_1461</name>
</gene>
<protein>
    <submittedName>
        <fullName evidence="1">Uncharacterized protein</fullName>
    </submittedName>
</protein>
<sequence>MTAATKHPVDSATRTCCGGIGTHARNCSAVAPPAGAEPDVWTAEGVREVYQQVGYIAVSTDLLKCPTVTVSAEQRRDGSIGCIDILLDVAMGRSDAALSIAQARELAALLTDAAKVADGWVVR</sequence>
<dbReference type="KEGG" id="mva:Mvan_1461"/>
<organism evidence="1 2">
    <name type="scientific">Mycolicibacterium vanbaalenii (strain DSM 7251 / JCM 13017 / BCRC 16820 / KCTC 9966 / NRRL B-24157 / PYR-1)</name>
    <name type="common">Mycobacterium vanbaalenii</name>
    <dbReference type="NCBI Taxonomy" id="350058"/>
    <lineage>
        <taxon>Bacteria</taxon>
        <taxon>Bacillati</taxon>
        <taxon>Actinomycetota</taxon>
        <taxon>Actinomycetes</taxon>
        <taxon>Mycobacteriales</taxon>
        <taxon>Mycobacteriaceae</taxon>
        <taxon>Mycolicibacterium</taxon>
    </lineage>
</organism>
<evidence type="ECO:0000313" key="1">
    <source>
        <dbReference type="EMBL" id="ABM12294.1"/>
    </source>
</evidence>
<dbReference type="eggNOG" id="ENOG50323XK">
    <property type="taxonomic scope" value="Bacteria"/>
</dbReference>